<dbReference type="Proteomes" id="UP000196536">
    <property type="component" value="Unassembled WGS sequence"/>
</dbReference>
<keyword evidence="6" id="KW-0408">Iron</keyword>
<dbReference type="SUPFAM" id="SSF56935">
    <property type="entry name" value="Porins"/>
    <property type="match status" value="1"/>
</dbReference>
<evidence type="ECO:0000313" key="16">
    <source>
        <dbReference type="Proteomes" id="UP000196536"/>
    </source>
</evidence>
<evidence type="ECO:0000256" key="8">
    <source>
        <dbReference type="ARBA" id="ARBA00023077"/>
    </source>
</evidence>
<dbReference type="GO" id="GO:0009279">
    <property type="term" value="C:cell outer membrane"/>
    <property type="evidence" value="ECO:0007669"/>
    <property type="project" value="UniProtKB-SubCell"/>
</dbReference>
<proteinExistence type="inferred from homology"/>
<dbReference type="AlphaFoldDB" id="A0A1Z9Z073"/>
<dbReference type="InterPro" id="IPR000531">
    <property type="entry name" value="Beta-barrel_TonB"/>
</dbReference>
<evidence type="ECO:0000256" key="9">
    <source>
        <dbReference type="ARBA" id="ARBA00023136"/>
    </source>
</evidence>
<evidence type="ECO:0000313" key="15">
    <source>
        <dbReference type="EMBL" id="OUY07850.1"/>
    </source>
</evidence>
<dbReference type="RefSeq" id="WP_087620393.1">
    <property type="nucleotide sequence ID" value="NZ_NEXX01000002.1"/>
</dbReference>
<evidence type="ECO:0000259" key="13">
    <source>
        <dbReference type="Pfam" id="PF00593"/>
    </source>
</evidence>
<dbReference type="PANTHER" id="PTHR32552">
    <property type="entry name" value="FERRICHROME IRON RECEPTOR-RELATED"/>
    <property type="match status" value="1"/>
</dbReference>
<keyword evidence="2 11" id="KW-0813">Transport</keyword>
<reference evidence="15 16" key="1">
    <citation type="submission" date="2017-05" db="EMBL/GenBank/DDBJ databases">
        <title>Acinetobacter populi ANC 5415 (= PBJ7), whole genome shotgun sequencing project.</title>
        <authorList>
            <person name="Nemec A."/>
            <person name="Radolfova-Krizova L."/>
        </authorList>
    </citation>
    <scope>NUCLEOTIDE SEQUENCE [LARGE SCALE GENOMIC DNA]</scope>
    <source>
        <strain evidence="15 16">PBJ7</strain>
    </source>
</reference>
<evidence type="ECO:0000256" key="7">
    <source>
        <dbReference type="ARBA" id="ARBA00023065"/>
    </source>
</evidence>
<keyword evidence="5 11" id="KW-0812">Transmembrane</keyword>
<evidence type="ECO:0000259" key="14">
    <source>
        <dbReference type="Pfam" id="PF07715"/>
    </source>
</evidence>
<dbReference type="Pfam" id="PF00593">
    <property type="entry name" value="TonB_dep_Rec_b-barrel"/>
    <property type="match status" value="1"/>
</dbReference>
<dbReference type="PANTHER" id="PTHR32552:SF81">
    <property type="entry name" value="TONB-DEPENDENT OUTER MEMBRANE RECEPTOR"/>
    <property type="match status" value="1"/>
</dbReference>
<dbReference type="OrthoDB" id="127311at2"/>
<keyword evidence="15" id="KW-0675">Receptor</keyword>
<evidence type="ECO:0000256" key="2">
    <source>
        <dbReference type="ARBA" id="ARBA00022448"/>
    </source>
</evidence>
<dbReference type="PROSITE" id="PS52016">
    <property type="entry name" value="TONB_DEPENDENT_REC_3"/>
    <property type="match status" value="1"/>
</dbReference>
<keyword evidence="9 11" id="KW-0472">Membrane</keyword>
<comment type="caution">
    <text evidence="15">The sequence shown here is derived from an EMBL/GenBank/DDBJ whole genome shotgun (WGS) entry which is preliminary data.</text>
</comment>
<evidence type="ECO:0000256" key="6">
    <source>
        <dbReference type="ARBA" id="ARBA00023004"/>
    </source>
</evidence>
<keyword evidence="4" id="KW-0410">Iron transport</keyword>
<evidence type="ECO:0000256" key="1">
    <source>
        <dbReference type="ARBA" id="ARBA00004571"/>
    </source>
</evidence>
<accession>A0A1Z9Z073</accession>
<keyword evidence="8 12" id="KW-0798">TonB box</keyword>
<evidence type="ECO:0000256" key="4">
    <source>
        <dbReference type="ARBA" id="ARBA00022496"/>
    </source>
</evidence>
<protein>
    <submittedName>
        <fullName evidence="15">TonB-dependent receptor</fullName>
    </submittedName>
</protein>
<dbReference type="Gene3D" id="2.40.170.20">
    <property type="entry name" value="TonB-dependent receptor, beta-barrel domain"/>
    <property type="match status" value="1"/>
</dbReference>
<dbReference type="GO" id="GO:0006826">
    <property type="term" value="P:iron ion transport"/>
    <property type="evidence" value="ECO:0007669"/>
    <property type="project" value="UniProtKB-KW"/>
</dbReference>
<keyword evidence="10 11" id="KW-0998">Cell outer membrane</keyword>
<evidence type="ECO:0000256" key="12">
    <source>
        <dbReference type="RuleBase" id="RU003357"/>
    </source>
</evidence>
<feature type="domain" description="TonB-dependent receptor-like beta-barrel" evidence="13">
    <location>
        <begin position="264"/>
        <end position="731"/>
    </location>
</feature>
<evidence type="ECO:0000256" key="5">
    <source>
        <dbReference type="ARBA" id="ARBA00022692"/>
    </source>
</evidence>
<feature type="domain" description="TonB-dependent receptor plug" evidence="14">
    <location>
        <begin position="75"/>
        <end position="183"/>
    </location>
</feature>
<keyword evidence="7" id="KW-0406">Ion transport</keyword>
<dbReference type="CDD" id="cd01347">
    <property type="entry name" value="ligand_gated_channel"/>
    <property type="match status" value="1"/>
</dbReference>
<evidence type="ECO:0000256" key="10">
    <source>
        <dbReference type="ARBA" id="ARBA00023237"/>
    </source>
</evidence>
<gene>
    <name evidence="15" type="ORF">CAP51_09000</name>
</gene>
<evidence type="ECO:0000256" key="3">
    <source>
        <dbReference type="ARBA" id="ARBA00022452"/>
    </source>
</evidence>
<keyword evidence="3 11" id="KW-1134">Transmembrane beta strand</keyword>
<comment type="subcellular location">
    <subcellularLocation>
        <location evidence="1 11">Cell outer membrane</location>
        <topology evidence="1 11">Multi-pass membrane protein</topology>
    </subcellularLocation>
</comment>
<dbReference type="Pfam" id="PF07715">
    <property type="entry name" value="Plug"/>
    <property type="match status" value="1"/>
</dbReference>
<dbReference type="InterPro" id="IPR036942">
    <property type="entry name" value="Beta-barrel_TonB_sf"/>
</dbReference>
<dbReference type="InterPro" id="IPR039426">
    <property type="entry name" value="TonB-dep_rcpt-like"/>
</dbReference>
<comment type="similarity">
    <text evidence="11 12">Belongs to the TonB-dependent receptor family.</text>
</comment>
<sequence length="767" mass="84574">MAVLDHHISGQTKNRIVNGLCYSVLASSLVLCLQQVYAEEPILETSELSDAEKNVQDVAQLEMVVVTATRREQSLQKVPVAVSVLSGKTLEQQQKNSLEAIVSDVPSVNFRAGASNKDTSLFVRGVGTITTSPGVEPSVSTVVDGVVFSRPGQATLDLLDIDRIEVLRGPQGTLFGKNASAGVVNIVTKNPTSYPSGYVDVYATSDKEQRIRLGVSGTLIPDTLKANVTALLGNFDGNVKNLYYNKDVNGYKNYGFRTKFEYTPSDTLVLGLTADYIHKDGTNPTAVVVKNSNAAYASALQPIVPHAENRQVIENTSASTDDTNQGLALTADWTLQNHQLSSITAFRQWKNTQIGDGDQLSAATPSFAGIADRGDVNTKQFSQELRIKPLENGFFNYVAGLYFSKNKNDETYQRQSQWYDSTASNYVTDFGRAVYNTDSTNYAVFGEGTVNFNDRLRLVAGLRVTRDELSYDHQRSSTIPVSVGVRNAIRSPYASSGSTSETGISGRIGPQFDFSPNINTYLTYSRGYKGPAYNVYFNMQQIDTPVLDPETADSYELGFKSQWLDNRLRLNIAGFYTDYQNYQANFRTLDPSGFPITRLVNAGDVSTKGIELDSVYKVSSDLSLSLSAANIIARIEDFKCPPTDSACPNVNGKPLPFSPDWKINAQVDKFIQLANNKRIELSTQYSWQSEVQYSLDQNANTIQPSYGIWNAGIALNDTGSDWRVALNVRNILDKSYATLLGTNGDRITRQVPRDDERYFGLSFRKDF</sequence>
<dbReference type="InterPro" id="IPR012910">
    <property type="entry name" value="Plug_dom"/>
</dbReference>
<keyword evidence="16" id="KW-1185">Reference proteome</keyword>
<evidence type="ECO:0000256" key="11">
    <source>
        <dbReference type="PROSITE-ProRule" id="PRU01360"/>
    </source>
</evidence>
<dbReference type="EMBL" id="NEXX01000002">
    <property type="protein sequence ID" value="OUY07850.1"/>
    <property type="molecule type" value="Genomic_DNA"/>
</dbReference>
<name>A0A1Z9Z073_9GAMM</name>
<organism evidence="15 16">
    <name type="scientific">Acinetobacter populi</name>
    <dbReference type="NCBI Taxonomy" id="1582270"/>
    <lineage>
        <taxon>Bacteria</taxon>
        <taxon>Pseudomonadati</taxon>
        <taxon>Pseudomonadota</taxon>
        <taxon>Gammaproteobacteria</taxon>
        <taxon>Moraxellales</taxon>
        <taxon>Moraxellaceae</taxon>
        <taxon>Acinetobacter</taxon>
    </lineage>
</organism>